<gene>
    <name evidence="1" type="ORF">F5891DRAFT_1006494</name>
</gene>
<dbReference type="RefSeq" id="XP_041231345.1">
    <property type="nucleotide sequence ID" value="XM_041360423.1"/>
</dbReference>
<dbReference type="EMBL" id="JABBWK010000006">
    <property type="protein sequence ID" value="KAG1905770.1"/>
    <property type="molecule type" value="Genomic_DNA"/>
</dbReference>
<protein>
    <submittedName>
        <fullName evidence="1">Uncharacterized protein</fullName>
    </submittedName>
</protein>
<evidence type="ECO:0000313" key="2">
    <source>
        <dbReference type="Proteomes" id="UP001195769"/>
    </source>
</evidence>
<comment type="caution">
    <text evidence="1">The sequence shown here is derived from an EMBL/GenBank/DDBJ whole genome shotgun (WGS) entry which is preliminary data.</text>
</comment>
<dbReference type="Proteomes" id="UP001195769">
    <property type="component" value="Unassembled WGS sequence"/>
</dbReference>
<reference evidence="1" key="1">
    <citation type="journal article" date="2020" name="New Phytol.">
        <title>Comparative genomics reveals dynamic genome evolution in host specialist ectomycorrhizal fungi.</title>
        <authorList>
            <person name="Lofgren L.A."/>
            <person name="Nguyen N.H."/>
            <person name="Vilgalys R."/>
            <person name="Ruytinx J."/>
            <person name="Liao H.L."/>
            <person name="Branco S."/>
            <person name="Kuo A."/>
            <person name="LaButti K."/>
            <person name="Lipzen A."/>
            <person name="Andreopoulos W."/>
            <person name="Pangilinan J."/>
            <person name="Riley R."/>
            <person name="Hundley H."/>
            <person name="Na H."/>
            <person name="Barry K."/>
            <person name="Grigoriev I.V."/>
            <person name="Stajich J.E."/>
            <person name="Kennedy P.G."/>
        </authorList>
    </citation>
    <scope>NUCLEOTIDE SEQUENCE</scope>
    <source>
        <strain evidence="1">FC203</strain>
    </source>
</reference>
<sequence>MNTYCSVPDIEAEALVLALCLLNIEEVEGSRKGKLQEDVCLTDEEVAFNFPAEYLKASLAELHDRIFALSLDEALETDSAALSVLSCINQGEQDHHISALALERGDEVPIPTHSQEILEWTVSLSNNDITGVVEPDPGEMDDLAGPPQHSYCSLTGHQSPCQTTNFVHLLCHCFLIC</sequence>
<dbReference type="GeneID" id="64654721"/>
<name>A0AAD4EGD6_9AGAM</name>
<accession>A0AAD4EGD6</accession>
<evidence type="ECO:0000313" key="1">
    <source>
        <dbReference type="EMBL" id="KAG1905770.1"/>
    </source>
</evidence>
<organism evidence="1 2">
    <name type="scientific">Suillus fuscotomentosus</name>
    <dbReference type="NCBI Taxonomy" id="1912939"/>
    <lineage>
        <taxon>Eukaryota</taxon>
        <taxon>Fungi</taxon>
        <taxon>Dikarya</taxon>
        <taxon>Basidiomycota</taxon>
        <taxon>Agaricomycotina</taxon>
        <taxon>Agaricomycetes</taxon>
        <taxon>Agaricomycetidae</taxon>
        <taxon>Boletales</taxon>
        <taxon>Suillineae</taxon>
        <taxon>Suillaceae</taxon>
        <taxon>Suillus</taxon>
    </lineage>
</organism>
<keyword evidence="2" id="KW-1185">Reference proteome</keyword>
<dbReference type="AlphaFoldDB" id="A0AAD4EGD6"/>
<proteinExistence type="predicted"/>